<protein>
    <submittedName>
        <fullName evidence="1">Uncharacterized protein</fullName>
    </submittedName>
</protein>
<dbReference type="EMBL" id="GG662297">
    <property type="protein sequence ID" value="EWS71299.1"/>
    <property type="molecule type" value="Genomic_DNA"/>
</dbReference>
<dbReference type="KEGG" id="tet:TTHERM_000944097"/>
<keyword evidence="2" id="KW-1185">Reference proteome</keyword>
<dbReference type="GeneID" id="24441186"/>
<accession>W7XEX6</accession>
<reference evidence="2" key="1">
    <citation type="journal article" date="2006" name="PLoS Biol.">
        <title>Macronuclear genome sequence of the ciliate Tetrahymena thermophila, a model eukaryote.</title>
        <authorList>
            <person name="Eisen J.A."/>
            <person name="Coyne R.S."/>
            <person name="Wu M."/>
            <person name="Wu D."/>
            <person name="Thiagarajan M."/>
            <person name="Wortman J.R."/>
            <person name="Badger J.H."/>
            <person name="Ren Q."/>
            <person name="Amedeo P."/>
            <person name="Jones K.M."/>
            <person name="Tallon L.J."/>
            <person name="Delcher A.L."/>
            <person name="Salzberg S.L."/>
            <person name="Silva J.C."/>
            <person name="Haas B.J."/>
            <person name="Majoros W.H."/>
            <person name="Farzad M."/>
            <person name="Carlton J.M."/>
            <person name="Smith R.K. Jr."/>
            <person name="Garg J."/>
            <person name="Pearlman R.E."/>
            <person name="Karrer K.M."/>
            <person name="Sun L."/>
            <person name="Manning G."/>
            <person name="Elde N.C."/>
            <person name="Turkewitz A.P."/>
            <person name="Asai D.J."/>
            <person name="Wilkes D.E."/>
            <person name="Wang Y."/>
            <person name="Cai H."/>
            <person name="Collins K."/>
            <person name="Stewart B.A."/>
            <person name="Lee S.R."/>
            <person name="Wilamowska K."/>
            <person name="Weinberg Z."/>
            <person name="Ruzzo W.L."/>
            <person name="Wloga D."/>
            <person name="Gaertig J."/>
            <person name="Frankel J."/>
            <person name="Tsao C.-C."/>
            <person name="Gorovsky M.A."/>
            <person name="Keeling P.J."/>
            <person name="Waller R.F."/>
            <person name="Patron N.J."/>
            <person name="Cherry J.M."/>
            <person name="Stover N.A."/>
            <person name="Krieger C.J."/>
            <person name="del Toro C."/>
            <person name="Ryder H.F."/>
            <person name="Williamson S.C."/>
            <person name="Barbeau R.A."/>
            <person name="Hamilton E.P."/>
            <person name="Orias E."/>
        </authorList>
    </citation>
    <scope>NUCLEOTIDE SEQUENCE [LARGE SCALE GENOMIC DNA]</scope>
    <source>
        <strain evidence="2">SB210</strain>
    </source>
</reference>
<dbReference type="InParanoid" id="W7XEX6"/>
<evidence type="ECO:0000313" key="1">
    <source>
        <dbReference type="EMBL" id="EWS71299.1"/>
    </source>
</evidence>
<dbReference type="RefSeq" id="XP_012656163.1">
    <property type="nucleotide sequence ID" value="XM_012800709.1"/>
</dbReference>
<sequence length="123" mass="13873">MKNFIYKTKTAMIQFVIFNAKLVSINLANACCANKGEKIHLNAVAQLIITQIQMEIAFLANKINTLIHKHSLVKIVIKSVVNAKNLKIFVLSANQTCIFKIINAYVQREVVLITKDNILAYKI</sequence>
<gene>
    <name evidence="1" type="ORF">TTHERM_000944097</name>
</gene>
<organism evidence="1 2">
    <name type="scientific">Tetrahymena thermophila (strain SB210)</name>
    <dbReference type="NCBI Taxonomy" id="312017"/>
    <lineage>
        <taxon>Eukaryota</taxon>
        <taxon>Sar</taxon>
        <taxon>Alveolata</taxon>
        <taxon>Ciliophora</taxon>
        <taxon>Intramacronucleata</taxon>
        <taxon>Oligohymenophorea</taxon>
        <taxon>Hymenostomatida</taxon>
        <taxon>Tetrahymenina</taxon>
        <taxon>Tetrahymenidae</taxon>
        <taxon>Tetrahymena</taxon>
    </lineage>
</organism>
<dbReference type="Proteomes" id="UP000009168">
    <property type="component" value="Unassembled WGS sequence"/>
</dbReference>
<evidence type="ECO:0000313" key="2">
    <source>
        <dbReference type="Proteomes" id="UP000009168"/>
    </source>
</evidence>
<dbReference type="AlphaFoldDB" id="W7XEX6"/>
<name>W7XEX6_TETTS</name>
<proteinExistence type="predicted"/>